<organism evidence="1 2">
    <name type="scientific">Nocardia nova SH22a</name>
    <dbReference type="NCBI Taxonomy" id="1415166"/>
    <lineage>
        <taxon>Bacteria</taxon>
        <taxon>Bacillati</taxon>
        <taxon>Actinomycetota</taxon>
        <taxon>Actinomycetes</taxon>
        <taxon>Mycobacteriales</taxon>
        <taxon>Nocardiaceae</taxon>
        <taxon>Nocardia</taxon>
    </lineage>
</organism>
<dbReference type="EMBL" id="CP006850">
    <property type="protein sequence ID" value="AHH17415.1"/>
    <property type="molecule type" value="Genomic_DNA"/>
</dbReference>
<dbReference type="PATRIC" id="fig|1415166.3.peg.2683"/>
<dbReference type="AlphaFoldDB" id="W5TDL9"/>
<proteinExistence type="predicted"/>
<dbReference type="HOGENOM" id="CLU_164731_0_0_11"/>
<evidence type="ECO:0000313" key="1">
    <source>
        <dbReference type="EMBL" id="AHH17415.1"/>
    </source>
</evidence>
<evidence type="ECO:0008006" key="3">
    <source>
        <dbReference type="Google" id="ProtNLM"/>
    </source>
</evidence>
<accession>W5TDL9</accession>
<gene>
    <name evidence="1" type="ORF">NONO_c26230</name>
</gene>
<dbReference type="KEGG" id="nno:NONO_c26230"/>
<dbReference type="Proteomes" id="UP000019150">
    <property type="component" value="Chromosome"/>
</dbReference>
<dbReference type="eggNOG" id="ENOG5031SYJ">
    <property type="taxonomic scope" value="Bacteria"/>
</dbReference>
<sequence length="109" mass="12387">MTFLALGYLRTDVSRQQREWDEARIRSLARRLGYDLADTIACDADDPVQVQRLMETVHELDVEAVIVPTADHFDEHTVPAELIKVTDVITVAPEQTFARWSTGALPRHD</sequence>
<protein>
    <recommendedName>
        <fullName evidence="3">Resolvase/invertase-type recombinase catalytic domain-containing protein</fullName>
    </recommendedName>
</protein>
<keyword evidence="2" id="KW-1185">Reference proteome</keyword>
<dbReference type="OrthoDB" id="4559413at2"/>
<dbReference type="RefSeq" id="WP_025348889.1">
    <property type="nucleotide sequence ID" value="NZ_CP006850.1"/>
</dbReference>
<name>W5TDL9_9NOCA</name>
<reference evidence="1 2" key="1">
    <citation type="journal article" date="2014" name="Appl. Environ. Microbiol.">
        <title>Insights into the Microbial Degradation of Rubber and Gutta-Percha by Analysis of the Complete Genome of Nocardia nova SH22a.</title>
        <authorList>
            <person name="Luo Q."/>
            <person name="Hiessl S."/>
            <person name="Poehlein A."/>
            <person name="Daniel R."/>
            <person name="Steinbuchel A."/>
        </authorList>
    </citation>
    <scope>NUCLEOTIDE SEQUENCE [LARGE SCALE GENOMIC DNA]</scope>
    <source>
        <strain evidence="1">SH22a</strain>
    </source>
</reference>
<evidence type="ECO:0000313" key="2">
    <source>
        <dbReference type="Proteomes" id="UP000019150"/>
    </source>
</evidence>